<dbReference type="EMBL" id="KE148147">
    <property type="protein sequence ID" value="EPE09033.1"/>
    <property type="molecule type" value="Genomic_DNA"/>
</dbReference>
<dbReference type="HOGENOM" id="CLU_801921_0_0_1"/>
<evidence type="ECO:0000313" key="2">
    <source>
        <dbReference type="EMBL" id="EPE09033.1"/>
    </source>
</evidence>
<evidence type="ECO:0000256" key="1">
    <source>
        <dbReference type="SAM" id="MobiDB-lite"/>
    </source>
</evidence>
<protein>
    <submittedName>
        <fullName evidence="2">Lea domain protein</fullName>
    </submittedName>
</protein>
<keyword evidence="3" id="KW-1185">Reference proteome</keyword>
<dbReference type="VEuPathDB" id="FungiDB:F503_06809"/>
<feature type="compositionally biased region" description="Polar residues" evidence="1">
    <location>
        <begin position="268"/>
        <end position="279"/>
    </location>
</feature>
<dbReference type="Pfam" id="PF12396">
    <property type="entry name" value="DUF3659"/>
    <property type="match status" value="1"/>
</dbReference>
<feature type="compositionally biased region" description="Polar residues" evidence="1">
    <location>
        <begin position="288"/>
        <end position="302"/>
    </location>
</feature>
<accession>S3CR04</accession>
<feature type="region of interest" description="Disordered" evidence="1">
    <location>
        <begin position="65"/>
        <end position="130"/>
    </location>
</feature>
<feature type="region of interest" description="Disordered" evidence="1">
    <location>
        <begin position="255"/>
        <end position="316"/>
    </location>
</feature>
<dbReference type="OrthoDB" id="3946749at2759"/>
<dbReference type="Proteomes" id="UP000016923">
    <property type="component" value="Unassembled WGS sequence"/>
</dbReference>
<dbReference type="InterPro" id="IPR022124">
    <property type="entry name" value="DUF3659"/>
</dbReference>
<proteinExistence type="predicted"/>
<name>S3CR04_OPHP1</name>
<reference evidence="2 3" key="1">
    <citation type="journal article" date="2013" name="BMC Genomics">
        <title>The genome and transcriptome of the pine saprophyte Ophiostoma piceae, and a comparison with the bark beetle-associated pine pathogen Grosmannia clavigera.</title>
        <authorList>
            <person name="Haridas S."/>
            <person name="Wang Y."/>
            <person name="Lim L."/>
            <person name="Massoumi Alamouti S."/>
            <person name="Jackman S."/>
            <person name="Docking R."/>
            <person name="Robertson G."/>
            <person name="Birol I."/>
            <person name="Bohlmann J."/>
            <person name="Breuil C."/>
        </authorList>
    </citation>
    <scope>NUCLEOTIDE SEQUENCE [LARGE SCALE GENOMIC DNA]</scope>
    <source>
        <strain evidence="2 3">UAMH 11346</strain>
    </source>
</reference>
<organism evidence="2 3">
    <name type="scientific">Ophiostoma piceae (strain UAMH 11346)</name>
    <name type="common">Sap stain fungus</name>
    <dbReference type="NCBI Taxonomy" id="1262450"/>
    <lineage>
        <taxon>Eukaryota</taxon>
        <taxon>Fungi</taxon>
        <taxon>Dikarya</taxon>
        <taxon>Ascomycota</taxon>
        <taxon>Pezizomycotina</taxon>
        <taxon>Sordariomycetes</taxon>
        <taxon>Sordariomycetidae</taxon>
        <taxon>Ophiostomatales</taxon>
        <taxon>Ophiostomataceae</taxon>
        <taxon>Ophiostoma</taxon>
    </lineage>
</organism>
<sequence>MGTAIAYTLYVNLFMVPASWPARKGTDDSSRLLLEAAHTLSIPFIYTCNSPLIPLKNTAMATATTPPINTDLPPVTVEYGDPPEEDIVDPRHGASNEQTAGSESEKPPPGKPRVKSQFHERGATPAYIPPMEKIGRISSLGRPQIAESLLMGLTGKPINEYGDVVADHDSTCVLGQVAGDLPDMVGRRVTTDKGDVFGDDGSLIGYVKHVGPESDEEENGNEHRGSGEAAQTLESFTQGGSRAFKVDGNGNILDGNGNVVGKMHDNKNQSQPRGISSGSAEAGKEEASSNQDDGSPPKQNAETFRKENESPSDIFLDVKSTREGIQLVIRIPTVFPGNAGPSIHVS</sequence>
<gene>
    <name evidence="2" type="ORF">F503_06809</name>
</gene>
<dbReference type="eggNOG" id="ENOG502RPCA">
    <property type="taxonomic scope" value="Eukaryota"/>
</dbReference>
<dbReference type="AlphaFoldDB" id="S3CR04"/>
<evidence type="ECO:0000313" key="3">
    <source>
        <dbReference type="Proteomes" id="UP000016923"/>
    </source>
</evidence>